<keyword evidence="6" id="KW-0472">Membrane</keyword>
<sequence>MLVHYFLHFFILGILLTKTVSAFSLKSQPEYIFAKVFFITGKNEIQNSNVSEQKTFSGSDVVKNIAKSAPVSRSGNTGVLIEVSDLCNSSVKIEDANQVDLIAIFETNSTCSLTTQLTNLRNAQNAVTGAIVYSSTGYIPGDQDILSDTVDISAYYVTKDIAQEMLDMRNTFADKSSLIGTQLVVALYPSSGSISMILEVTFIGILVTVFFAFGLSFCINFVLDRFRVSNPATTPQTALGNATKSEKLDKSILDTFPTRKFVAADDVSSAENKANTKSRGNGGNVHSIYLSDSSRTTKSKSETDMSDSIADLFDSSEESSEDSGDNSNENSSEDSISDSPTRDVKETNNSRQSLPPSTEQPGSISDTLPVSEKTIQTASTAKETTDVVVPIDDEKSQMELTKEEGDSSYVPHVNVHMISNTTCAICLEDFANDDELRCLPCEHEYHTDCIDPWLTEKSSKCPLCKFDCRPPKVLEESDNTTDSSQSSSSSSSSSSSAVPTPSPALLPPPSSPSLSTRSQQRNSQLLSRWERVYMFVSHRRLHL</sequence>
<feature type="signal peptide" evidence="7">
    <location>
        <begin position="1"/>
        <end position="22"/>
    </location>
</feature>
<feature type="compositionally biased region" description="Acidic residues" evidence="5">
    <location>
        <begin position="314"/>
        <end position="324"/>
    </location>
</feature>
<evidence type="ECO:0000256" key="6">
    <source>
        <dbReference type="SAM" id="Phobius"/>
    </source>
</evidence>
<keyword evidence="10" id="KW-1185">Reference proteome</keyword>
<feature type="compositionally biased region" description="Polar residues" evidence="5">
    <location>
        <begin position="349"/>
        <end position="369"/>
    </location>
</feature>
<gene>
    <name evidence="9" type="ORF">PBRASI_LOCUS6469</name>
</gene>
<keyword evidence="2 4" id="KW-0863">Zinc-finger</keyword>
<dbReference type="PANTHER" id="PTHR45931:SF3">
    <property type="entry name" value="RING ZINC FINGER-CONTAINING PROTEIN"/>
    <property type="match status" value="1"/>
</dbReference>
<evidence type="ECO:0000256" key="2">
    <source>
        <dbReference type="ARBA" id="ARBA00022771"/>
    </source>
</evidence>
<feature type="transmembrane region" description="Helical" evidence="6">
    <location>
        <begin position="200"/>
        <end position="223"/>
    </location>
</feature>
<keyword evidence="6" id="KW-1133">Transmembrane helix</keyword>
<reference evidence="9" key="1">
    <citation type="submission" date="2021-06" db="EMBL/GenBank/DDBJ databases">
        <authorList>
            <person name="Kallberg Y."/>
            <person name="Tangrot J."/>
            <person name="Rosling A."/>
        </authorList>
    </citation>
    <scope>NUCLEOTIDE SEQUENCE</scope>
    <source>
        <strain evidence="9">BR232B</strain>
    </source>
</reference>
<dbReference type="CDD" id="cd16454">
    <property type="entry name" value="RING-H2_PA-TM-RING"/>
    <property type="match status" value="1"/>
</dbReference>
<keyword evidence="6" id="KW-0812">Transmembrane</keyword>
<dbReference type="InterPro" id="IPR001841">
    <property type="entry name" value="Znf_RING"/>
</dbReference>
<comment type="caution">
    <text evidence="9">The sequence shown here is derived from an EMBL/GenBank/DDBJ whole genome shotgun (WGS) entry which is preliminary data.</text>
</comment>
<evidence type="ECO:0000256" key="4">
    <source>
        <dbReference type="PROSITE-ProRule" id="PRU00175"/>
    </source>
</evidence>
<name>A0A9N9G547_9GLOM</name>
<feature type="region of interest" description="Disordered" evidence="5">
    <location>
        <begin position="267"/>
        <end position="369"/>
    </location>
</feature>
<evidence type="ECO:0000259" key="8">
    <source>
        <dbReference type="PROSITE" id="PS50089"/>
    </source>
</evidence>
<proteinExistence type="predicted"/>
<dbReference type="Pfam" id="PF13639">
    <property type="entry name" value="zf-RING_2"/>
    <property type="match status" value="1"/>
</dbReference>
<dbReference type="PANTHER" id="PTHR45931">
    <property type="entry name" value="SI:CH211-59O9.10"/>
    <property type="match status" value="1"/>
</dbReference>
<feature type="compositionally biased region" description="Polar residues" evidence="5">
    <location>
        <begin position="269"/>
        <end position="279"/>
    </location>
</feature>
<evidence type="ECO:0000313" key="9">
    <source>
        <dbReference type="EMBL" id="CAG8578083.1"/>
    </source>
</evidence>
<keyword evidence="3" id="KW-0862">Zinc</keyword>
<dbReference type="InterPro" id="IPR013083">
    <property type="entry name" value="Znf_RING/FYVE/PHD"/>
</dbReference>
<organism evidence="9 10">
    <name type="scientific">Paraglomus brasilianum</name>
    <dbReference type="NCBI Taxonomy" id="144538"/>
    <lineage>
        <taxon>Eukaryota</taxon>
        <taxon>Fungi</taxon>
        <taxon>Fungi incertae sedis</taxon>
        <taxon>Mucoromycota</taxon>
        <taxon>Glomeromycotina</taxon>
        <taxon>Glomeromycetes</taxon>
        <taxon>Paraglomerales</taxon>
        <taxon>Paraglomeraceae</taxon>
        <taxon>Paraglomus</taxon>
    </lineage>
</organism>
<evidence type="ECO:0000313" key="10">
    <source>
        <dbReference type="Proteomes" id="UP000789739"/>
    </source>
</evidence>
<feature type="domain" description="RING-type" evidence="8">
    <location>
        <begin position="423"/>
        <end position="465"/>
    </location>
</feature>
<dbReference type="EMBL" id="CAJVPI010000862">
    <property type="protein sequence ID" value="CAG8578083.1"/>
    <property type="molecule type" value="Genomic_DNA"/>
</dbReference>
<dbReference type="GO" id="GO:0008270">
    <property type="term" value="F:zinc ion binding"/>
    <property type="evidence" value="ECO:0007669"/>
    <property type="project" value="UniProtKB-KW"/>
</dbReference>
<keyword evidence="1" id="KW-0479">Metal-binding</keyword>
<dbReference type="Proteomes" id="UP000789739">
    <property type="component" value="Unassembled WGS sequence"/>
</dbReference>
<keyword evidence="7" id="KW-0732">Signal</keyword>
<feature type="compositionally biased region" description="Pro residues" evidence="5">
    <location>
        <begin position="500"/>
        <end position="511"/>
    </location>
</feature>
<dbReference type="Gene3D" id="3.30.40.10">
    <property type="entry name" value="Zinc/RING finger domain, C3HC4 (zinc finger)"/>
    <property type="match status" value="1"/>
</dbReference>
<dbReference type="SUPFAM" id="SSF57850">
    <property type="entry name" value="RING/U-box"/>
    <property type="match status" value="1"/>
</dbReference>
<dbReference type="SMART" id="SM00184">
    <property type="entry name" value="RING"/>
    <property type="match status" value="1"/>
</dbReference>
<dbReference type="OrthoDB" id="8062037at2759"/>
<dbReference type="GO" id="GO:0061630">
    <property type="term" value="F:ubiquitin protein ligase activity"/>
    <property type="evidence" value="ECO:0007669"/>
    <property type="project" value="TreeGrafter"/>
</dbReference>
<accession>A0A9N9G547</accession>
<dbReference type="GO" id="GO:0005634">
    <property type="term" value="C:nucleus"/>
    <property type="evidence" value="ECO:0007669"/>
    <property type="project" value="TreeGrafter"/>
</dbReference>
<feature type="chain" id="PRO_5040270943" evidence="7">
    <location>
        <begin position="23"/>
        <end position="543"/>
    </location>
</feature>
<evidence type="ECO:0000256" key="5">
    <source>
        <dbReference type="SAM" id="MobiDB-lite"/>
    </source>
</evidence>
<feature type="region of interest" description="Disordered" evidence="5">
    <location>
        <begin position="475"/>
        <end position="522"/>
    </location>
</feature>
<feature type="compositionally biased region" description="Low complexity" evidence="5">
    <location>
        <begin position="483"/>
        <end position="499"/>
    </location>
</feature>
<protein>
    <submittedName>
        <fullName evidence="9">3229_t:CDS:1</fullName>
    </submittedName>
</protein>
<evidence type="ECO:0000256" key="7">
    <source>
        <dbReference type="SAM" id="SignalP"/>
    </source>
</evidence>
<evidence type="ECO:0000256" key="3">
    <source>
        <dbReference type="ARBA" id="ARBA00022833"/>
    </source>
</evidence>
<evidence type="ECO:0000256" key="1">
    <source>
        <dbReference type="ARBA" id="ARBA00022723"/>
    </source>
</evidence>
<dbReference type="InterPro" id="IPR051834">
    <property type="entry name" value="RING_finger_E3_ligase"/>
</dbReference>
<feature type="compositionally biased region" description="Low complexity" evidence="5">
    <location>
        <begin position="512"/>
        <end position="521"/>
    </location>
</feature>
<dbReference type="GO" id="GO:0006511">
    <property type="term" value="P:ubiquitin-dependent protein catabolic process"/>
    <property type="evidence" value="ECO:0007669"/>
    <property type="project" value="TreeGrafter"/>
</dbReference>
<dbReference type="AlphaFoldDB" id="A0A9N9G547"/>
<dbReference type="PROSITE" id="PS50089">
    <property type="entry name" value="ZF_RING_2"/>
    <property type="match status" value="1"/>
</dbReference>